<evidence type="ECO:0000256" key="2">
    <source>
        <dbReference type="SAM" id="MobiDB-lite"/>
    </source>
</evidence>
<proteinExistence type="predicted"/>
<dbReference type="SUPFAM" id="SSF48452">
    <property type="entry name" value="TPR-like"/>
    <property type="match status" value="2"/>
</dbReference>
<dbReference type="EMBL" id="SOZD01000002">
    <property type="protein sequence ID" value="TFF25401.1"/>
    <property type="molecule type" value="Genomic_DNA"/>
</dbReference>
<dbReference type="SMART" id="SM00028">
    <property type="entry name" value="TPR"/>
    <property type="match status" value="6"/>
</dbReference>
<sequence length="662" mass="71899">MGTRRPLAARCPVPCALQGHTDRRCRMKGSTVTLSRLFKTLSVSALIALTSAGTTLAAGNDTEKPQRAAIPSAGSLSGAYLAAKTAQASGDLKTATDFYSQALSIDPTSETLQQDAMFAYLADGRFADGVDIAAKLRDDATVAKVARITLGVDALRKGDFDAATAEFDIVNPSDLDALLLAHLTAWAEVGAGRVDEGLSRIDQTKGAPWYQIFNAYQKGLLAAVSDRPDVARGAFESVVKDQTLARTSPDAFLGSADALARVEARQGNKDAALKAVDAGLAVAPNYTPLQFLRDRIDRGETIEPAVASVQEGAAETLYVLGQAINRGDGRDVALLYFQLARALSPRSPALLTALAGIAEQAEQLDLAISYYREVPENSAFRRTADLQIGLDLWYAEKKDESKKHLERAVRDYPDDVRAYTALADVLSADKQYAEAADALNKAIELAKADDAEKWNLYYQRGIAYERQKMWDKAEPDFKKALELSPEQPQVLNYLGYSWVDMNRHLDEGLDMIKRAVDLRPNDGYIIDSLGWALYRLGRYDDAVEQLERAVLITPMDPTINDHLGDAYWHVGRRREAKFQWERALVGKPEADPEQREKIQAKLKDGLDDASAATIKAEADGETATPPAAPAEKTPDAPLTPDEDTPGEDMPAASPDAAPATTN</sequence>
<keyword evidence="4" id="KW-1185">Reference proteome</keyword>
<dbReference type="PANTHER" id="PTHR12558:SF13">
    <property type="entry name" value="CELL DIVISION CYCLE PROTEIN 27 HOMOLOG"/>
    <property type="match status" value="1"/>
</dbReference>
<feature type="repeat" description="TPR" evidence="1">
    <location>
        <begin position="454"/>
        <end position="487"/>
    </location>
</feature>
<feature type="region of interest" description="Disordered" evidence="2">
    <location>
        <begin position="600"/>
        <end position="662"/>
    </location>
</feature>
<dbReference type="InterPro" id="IPR011990">
    <property type="entry name" value="TPR-like_helical_dom_sf"/>
</dbReference>
<evidence type="ECO:0000313" key="3">
    <source>
        <dbReference type="EMBL" id="TFF25401.1"/>
    </source>
</evidence>
<protein>
    <submittedName>
        <fullName evidence="3">Tetratricopeptide repeat protein</fullName>
    </submittedName>
</protein>
<dbReference type="Pfam" id="PF13432">
    <property type="entry name" value="TPR_16"/>
    <property type="match status" value="1"/>
</dbReference>
<dbReference type="Pfam" id="PF00515">
    <property type="entry name" value="TPR_1"/>
    <property type="match status" value="1"/>
</dbReference>
<reference evidence="3 4" key="1">
    <citation type="submission" date="2019-03" db="EMBL/GenBank/DDBJ databases">
        <title>Jiella endophytica sp. nov., a novel endophytic bacterium isolated from root of Ficus microcarpa Linn. f.</title>
        <authorList>
            <person name="Tuo L."/>
        </authorList>
    </citation>
    <scope>NUCLEOTIDE SEQUENCE [LARGE SCALE GENOMIC DNA]</scope>
    <source>
        <strain evidence="3 4">CBS5Q-3</strain>
    </source>
</reference>
<evidence type="ECO:0000313" key="4">
    <source>
        <dbReference type="Proteomes" id="UP000298179"/>
    </source>
</evidence>
<keyword evidence="1" id="KW-0802">TPR repeat</keyword>
<dbReference type="PROSITE" id="PS50005">
    <property type="entry name" value="TPR"/>
    <property type="match status" value="3"/>
</dbReference>
<name>A0A4Y8RQ07_9HYPH</name>
<dbReference type="Proteomes" id="UP000298179">
    <property type="component" value="Unassembled WGS sequence"/>
</dbReference>
<comment type="caution">
    <text evidence="3">The sequence shown here is derived from an EMBL/GenBank/DDBJ whole genome shotgun (WGS) entry which is preliminary data.</text>
</comment>
<evidence type="ECO:0000256" key="1">
    <source>
        <dbReference type="PROSITE-ProRule" id="PRU00339"/>
    </source>
</evidence>
<dbReference type="Gene3D" id="1.25.40.10">
    <property type="entry name" value="Tetratricopeptide repeat domain"/>
    <property type="match status" value="4"/>
</dbReference>
<dbReference type="PANTHER" id="PTHR12558">
    <property type="entry name" value="CELL DIVISION CYCLE 16,23,27"/>
    <property type="match status" value="1"/>
</dbReference>
<dbReference type="OrthoDB" id="9766710at2"/>
<gene>
    <name evidence="3" type="ORF">E3C22_08580</name>
</gene>
<dbReference type="Pfam" id="PF13414">
    <property type="entry name" value="TPR_11"/>
    <property type="match status" value="1"/>
</dbReference>
<organism evidence="3 4">
    <name type="scientific">Jiella endophytica</name>
    <dbReference type="NCBI Taxonomy" id="2558362"/>
    <lineage>
        <taxon>Bacteria</taxon>
        <taxon>Pseudomonadati</taxon>
        <taxon>Pseudomonadota</taxon>
        <taxon>Alphaproteobacteria</taxon>
        <taxon>Hyphomicrobiales</taxon>
        <taxon>Aurantimonadaceae</taxon>
        <taxon>Jiella</taxon>
    </lineage>
</organism>
<feature type="repeat" description="TPR" evidence="1">
    <location>
        <begin position="416"/>
        <end position="449"/>
    </location>
</feature>
<accession>A0A4Y8RQ07</accession>
<dbReference type="InterPro" id="IPR019734">
    <property type="entry name" value="TPR_rpt"/>
</dbReference>
<feature type="compositionally biased region" description="Low complexity" evidence="2">
    <location>
        <begin position="621"/>
        <end position="631"/>
    </location>
</feature>
<feature type="repeat" description="TPR" evidence="1">
    <location>
        <begin position="523"/>
        <end position="556"/>
    </location>
</feature>
<dbReference type="AlphaFoldDB" id="A0A4Y8RQ07"/>
<feature type="compositionally biased region" description="Low complexity" evidence="2">
    <location>
        <begin position="650"/>
        <end position="662"/>
    </location>
</feature>